<organism evidence="1 2">
    <name type="scientific">Paenibacillus artemisiicola</name>
    <dbReference type="NCBI Taxonomy" id="1172618"/>
    <lineage>
        <taxon>Bacteria</taxon>
        <taxon>Bacillati</taxon>
        <taxon>Bacillota</taxon>
        <taxon>Bacilli</taxon>
        <taxon>Bacillales</taxon>
        <taxon>Paenibacillaceae</taxon>
        <taxon>Paenibacillus</taxon>
    </lineage>
</organism>
<name>A0ABS3W3K9_9BACL</name>
<accession>A0ABS3W3K9</accession>
<dbReference type="EMBL" id="JAGGDJ010000001">
    <property type="protein sequence ID" value="MBO7742896.1"/>
    <property type="molecule type" value="Genomic_DNA"/>
</dbReference>
<keyword evidence="2" id="KW-1185">Reference proteome</keyword>
<sequence length="129" mass="14653">MKDYYVTDKAHIYWDEAIETVVIRWHAFAKGDEFREPLDKMIELAVMKNAKKALFDSSHILVVAEDTKWLAEEWLPRLLNAGIHYTATVNPMRSSAVQADDDLVDPAPLLHHEFAGMCPAVEWLSGITA</sequence>
<gene>
    <name evidence="1" type="ORF">I8J29_01720</name>
</gene>
<comment type="caution">
    <text evidence="1">The sequence shown here is derived from an EMBL/GenBank/DDBJ whole genome shotgun (WGS) entry which is preliminary data.</text>
</comment>
<reference evidence="1 2" key="1">
    <citation type="submission" date="2021-03" db="EMBL/GenBank/DDBJ databases">
        <title>Paenibacillus artemisicola MWE-103 whole genome sequence.</title>
        <authorList>
            <person name="Ham Y.J."/>
        </authorList>
    </citation>
    <scope>NUCLEOTIDE SEQUENCE [LARGE SCALE GENOMIC DNA]</scope>
    <source>
        <strain evidence="1 2">MWE-103</strain>
    </source>
</reference>
<dbReference type="RefSeq" id="WP_208845854.1">
    <property type="nucleotide sequence ID" value="NZ_JAGGDJ010000001.1"/>
</dbReference>
<protein>
    <submittedName>
        <fullName evidence="1">Uncharacterized protein</fullName>
    </submittedName>
</protein>
<evidence type="ECO:0000313" key="2">
    <source>
        <dbReference type="Proteomes" id="UP000670947"/>
    </source>
</evidence>
<proteinExistence type="predicted"/>
<dbReference type="Proteomes" id="UP000670947">
    <property type="component" value="Unassembled WGS sequence"/>
</dbReference>
<evidence type="ECO:0000313" key="1">
    <source>
        <dbReference type="EMBL" id="MBO7742896.1"/>
    </source>
</evidence>